<evidence type="ECO:0000256" key="3">
    <source>
        <dbReference type="ARBA" id="ARBA00023125"/>
    </source>
</evidence>
<gene>
    <name evidence="8" type="ORF">Fmac_022027</name>
</gene>
<dbReference type="PANTHER" id="PTHR31920">
    <property type="entry name" value="B3 DOMAIN-CONTAINING"/>
    <property type="match status" value="1"/>
</dbReference>
<evidence type="ECO:0000256" key="1">
    <source>
        <dbReference type="ARBA" id="ARBA00004123"/>
    </source>
</evidence>
<keyword evidence="5" id="KW-0539">Nucleus</keyword>
<feature type="domain" description="TF-B3" evidence="7">
    <location>
        <begin position="18"/>
        <end position="111"/>
    </location>
</feature>
<proteinExistence type="predicted"/>
<evidence type="ECO:0000313" key="8">
    <source>
        <dbReference type="EMBL" id="KAL2328600.1"/>
    </source>
</evidence>
<keyword evidence="3" id="KW-0238">DNA-binding</keyword>
<dbReference type="GO" id="GO:0003677">
    <property type="term" value="F:DNA binding"/>
    <property type="evidence" value="ECO:0007669"/>
    <property type="project" value="UniProtKB-KW"/>
</dbReference>
<evidence type="ECO:0000256" key="6">
    <source>
        <dbReference type="SAM" id="MobiDB-lite"/>
    </source>
</evidence>
<name>A0ABD1LYK7_9FABA</name>
<organism evidence="8 9">
    <name type="scientific">Flemingia macrophylla</name>
    <dbReference type="NCBI Taxonomy" id="520843"/>
    <lineage>
        <taxon>Eukaryota</taxon>
        <taxon>Viridiplantae</taxon>
        <taxon>Streptophyta</taxon>
        <taxon>Embryophyta</taxon>
        <taxon>Tracheophyta</taxon>
        <taxon>Spermatophyta</taxon>
        <taxon>Magnoliopsida</taxon>
        <taxon>eudicotyledons</taxon>
        <taxon>Gunneridae</taxon>
        <taxon>Pentapetalae</taxon>
        <taxon>rosids</taxon>
        <taxon>fabids</taxon>
        <taxon>Fabales</taxon>
        <taxon>Fabaceae</taxon>
        <taxon>Papilionoideae</taxon>
        <taxon>50 kb inversion clade</taxon>
        <taxon>NPAAA clade</taxon>
        <taxon>indigoferoid/millettioid clade</taxon>
        <taxon>Phaseoleae</taxon>
        <taxon>Flemingia</taxon>
    </lineage>
</organism>
<sequence length="169" mass="19500">MASKLNLGSVSHGDKSIHFLRIILSDNLLQGKLKLPPIFVSKYGKYLSDTMFLKLPNGAEWSVNLEKHDDGVWFQKGWNEFVKYHSLAHGHLLIFRYDGSSHFHVLICDMGGTEIEYPINESNHKRVRIKSEEVQPFKRQKTSAYNKNNKSNLQDTVFPQQVRDNKGKN</sequence>
<evidence type="ECO:0000259" key="7">
    <source>
        <dbReference type="PROSITE" id="PS50863"/>
    </source>
</evidence>
<keyword evidence="4" id="KW-0804">Transcription</keyword>
<evidence type="ECO:0000256" key="5">
    <source>
        <dbReference type="ARBA" id="ARBA00023242"/>
    </source>
</evidence>
<dbReference type="GO" id="GO:0005634">
    <property type="term" value="C:nucleus"/>
    <property type="evidence" value="ECO:0007669"/>
    <property type="project" value="UniProtKB-SubCell"/>
</dbReference>
<dbReference type="CDD" id="cd10017">
    <property type="entry name" value="B3_DNA"/>
    <property type="match status" value="1"/>
</dbReference>
<dbReference type="AlphaFoldDB" id="A0ABD1LYK7"/>
<evidence type="ECO:0000256" key="2">
    <source>
        <dbReference type="ARBA" id="ARBA00023015"/>
    </source>
</evidence>
<feature type="compositionally biased region" description="Polar residues" evidence="6">
    <location>
        <begin position="142"/>
        <end position="159"/>
    </location>
</feature>
<keyword evidence="2" id="KW-0805">Transcription regulation</keyword>
<dbReference type="InterPro" id="IPR003340">
    <property type="entry name" value="B3_DNA-bd"/>
</dbReference>
<comment type="caution">
    <text evidence="8">The sequence shown here is derived from an EMBL/GenBank/DDBJ whole genome shotgun (WGS) entry which is preliminary data.</text>
</comment>
<dbReference type="InterPro" id="IPR015300">
    <property type="entry name" value="DNA-bd_pseudobarrel_sf"/>
</dbReference>
<dbReference type="Pfam" id="PF02362">
    <property type="entry name" value="B3"/>
    <property type="match status" value="1"/>
</dbReference>
<dbReference type="InterPro" id="IPR050655">
    <property type="entry name" value="Plant_B3_domain"/>
</dbReference>
<dbReference type="Gene3D" id="2.40.330.10">
    <property type="entry name" value="DNA-binding pseudobarrel domain"/>
    <property type="match status" value="1"/>
</dbReference>
<dbReference type="PROSITE" id="PS50863">
    <property type="entry name" value="B3"/>
    <property type="match status" value="1"/>
</dbReference>
<protein>
    <recommendedName>
        <fullName evidence="7">TF-B3 domain-containing protein</fullName>
    </recommendedName>
</protein>
<comment type="subcellular location">
    <subcellularLocation>
        <location evidence="1">Nucleus</location>
    </subcellularLocation>
</comment>
<evidence type="ECO:0000313" key="9">
    <source>
        <dbReference type="Proteomes" id="UP001603857"/>
    </source>
</evidence>
<evidence type="ECO:0000256" key="4">
    <source>
        <dbReference type="ARBA" id="ARBA00023163"/>
    </source>
</evidence>
<accession>A0ABD1LYK7</accession>
<dbReference type="Proteomes" id="UP001603857">
    <property type="component" value="Unassembled WGS sequence"/>
</dbReference>
<dbReference type="PANTHER" id="PTHR31920:SF108">
    <property type="entry name" value="B3 DOMAIN-CONTAINING TRANSCRIPTION FACTOR VRN1-LIKE"/>
    <property type="match status" value="1"/>
</dbReference>
<dbReference type="EMBL" id="JBGMDY010000007">
    <property type="protein sequence ID" value="KAL2328600.1"/>
    <property type="molecule type" value="Genomic_DNA"/>
</dbReference>
<dbReference type="SMART" id="SM01019">
    <property type="entry name" value="B3"/>
    <property type="match status" value="1"/>
</dbReference>
<keyword evidence="9" id="KW-1185">Reference proteome</keyword>
<dbReference type="SUPFAM" id="SSF101936">
    <property type="entry name" value="DNA-binding pseudobarrel domain"/>
    <property type="match status" value="1"/>
</dbReference>
<reference evidence="8 9" key="1">
    <citation type="submission" date="2024-08" db="EMBL/GenBank/DDBJ databases">
        <title>Insights into the chromosomal genome structure of Flemingia macrophylla.</title>
        <authorList>
            <person name="Ding Y."/>
            <person name="Zhao Y."/>
            <person name="Bi W."/>
            <person name="Wu M."/>
            <person name="Zhao G."/>
            <person name="Gong Y."/>
            <person name="Li W."/>
            <person name="Zhang P."/>
        </authorList>
    </citation>
    <scope>NUCLEOTIDE SEQUENCE [LARGE SCALE GENOMIC DNA]</scope>
    <source>
        <strain evidence="8">DYQJB</strain>
        <tissue evidence="8">Leaf</tissue>
    </source>
</reference>
<feature type="region of interest" description="Disordered" evidence="6">
    <location>
        <begin position="138"/>
        <end position="169"/>
    </location>
</feature>